<evidence type="ECO:0000256" key="1">
    <source>
        <dbReference type="SAM" id="Phobius"/>
    </source>
</evidence>
<keyword evidence="1" id="KW-0812">Transmembrane</keyword>
<name>A0ABT9IAA0_9ACTN</name>
<keyword evidence="1" id="KW-1133">Transmembrane helix</keyword>
<feature type="transmembrane region" description="Helical" evidence="1">
    <location>
        <begin position="12"/>
        <end position="33"/>
    </location>
</feature>
<organism evidence="2 3">
    <name type="scientific">Blastococcus carthaginiensis</name>
    <dbReference type="NCBI Taxonomy" id="3050034"/>
    <lineage>
        <taxon>Bacteria</taxon>
        <taxon>Bacillati</taxon>
        <taxon>Actinomycetota</taxon>
        <taxon>Actinomycetes</taxon>
        <taxon>Geodermatophilales</taxon>
        <taxon>Geodermatophilaceae</taxon>
        <taxon>Blastococcus</taxon>
    </lineage>
</organism>
<keyword evidence="1" id="KW-0472">Membrane</keyword>
<reference evidence="3" key="1">
    <citation type="submission" date="2023-05" db="EMBL/GenBank/DDBJ databases">
        <title>Draft genome of Pseudofrankia sp. BMG5.37.</title>
        <authorList>
            <person name="Gtari M."/>
            <person name="Ghodhbane F."/>
            <person name="Sbissi I."/>
        </authorList>
    </citation>
    <scope>NUCLEOTIDE SEQUENCE [LARGE SCALE GENOMIC DNA]</scope>
    <source>
        <strain evidence="3">BMG 814</strain>
    </source>
</reference>
<evidence type="ECO:0000313" key="3">
    <source>
        <dbReference type="Proteomes" id="UP001233673"/>
    </source>
</evidence>
<keyword evidence="3" id="KW-1185">Reference proteome</keyword>
<dbReference type="RefSeq" id="WP_305998800.1">
    <property type="nucleotide sequence ID" value="NZ_JASNFN010000004.1"/>
</dbReference>
<dbReference type="Proteomes" id="UP001233673">
    <property type="component" value="Unassembled WGS sequence"/>
</dbReference>
<proteinExistence type="predicted"/>
<accession>A0ABT9IAA0</accession>
<feature type="transmembrane region" description="Helical" evidence="1">
    <location>
        <begin position="85"/>
        <end position="106"/>
    </location>
</feature>
<dbReference type="EMBL" id="JASNFN010000004">
    <property type="protein sequence ID" value="MDP5182094.1"/>
    <property type="molecule type" value="Genomic_DNA"/>
</dbReference>
<evidence type="ECO:0000313" key="2">
    <source>
        <dbReference type="EMBL" id="MDP5182094.1"/>
    </source>
</evidence>
<gene>
    <name evidence="2" type="ORF">QOZ88_05545</name>
</gene>
<comment type="caution">
    <text evidence="2">The sequence shown here is derived from an EMBL/GenBank/DDBJ whole genome shotgun (WGS) entry which is preliminary data.</text>
</comment>
<sequence>MLVALVSAQAGVAGLLAQGVAISTGAVAVGALWPRVDKGIRPDKLRDRYLTQRAAFTRLVLLNTRIDLHAKDEEHLVQKARRLRLAALLLLAAAAVVVVGGMVDVIRS</sequence>
<protein>
    <submittedName>
        <fullName evidence="2">Uncharacterized protein</fullName>
    </submittedName>
</protein>